<dbReference type="CDD" id="cd00241">
    <property type="entry name" value="DOMON_like"/>
    <property type="match status" value="1"/>
</dbReference>
<reference evidence="3" key="1">
    <citation type="submission" date="2016-11" db="EMBL/GenBank/DDBJ databases">
        <authorList>
            <person name="Varghese N."/>
            <person name="Submissions S."/>
        </authorList>
    </citation>
    <scope>NUCLEOTIDE SEQUENCE [LARGE SCALE GENOMIC DNA]</scope>
    <source>
        <strain evidence="3">CGMCC 1.8995</strain>
    </source>
</reference>
<dbReference type="InterPro" id="IPR010502">
    <property type="entry name" value="Carb-bd_dom_fam9"/>
</dbReference>
<organism evidence="2 3">
    <name type="scientific">Marisediminitalea aggregata</name>
    <dbReference type="NCBI Taxonomy" id="634436"/>
    <lineage>
        <taxon>Bacteria</taxon>
        <taxon>Pseudomonadati</taxon>
        <taxon>Pseudomonadota</taxon>
        <taxon>Gammaproteobacteria</taxon>
        <taxon>Alteromonadales</taxon>
        <taxon>Alteromonadaceae</taxon>
        <taxon>Marisediminitalea</taxon>
    </lineage>
</organism>
<proteinExistence type="predicted"/>
<gene>
    <name evidence="2" type="ORF">SAMN05216361_3285</name>
</gene>
<dbReference type="EMBL" id="FQWD01000005">
    <property type="protein sequence ID" value="SHG90543.1"/>
    <property type="molecule type" value="Genomic_DNA"/>
</dbReference>
<feature type="domain" description="Carbohydrate-binding" evidence="1">
    <location>
        <begin position="52"/>
        <end position="265"/>
    </location>
</feature>
<name>A0A1M5NNN7_9ALTE</name>
<keyword evidence="3" id="KW-1185">Reference proteome</keyword>
<dbReference type="AlphaFoldDB" id="A0A1M5NNN7"/>
<dbReference type="Pfam" id="PF06452">
    <property type="entry name" value="CBM9_1"/>
    <property type="match status" value="1"/>
</dbReference>
<dbReference type="SUPFAM" id="SSF49344">
    <property type="entry name" value="CBD9-like"/>
    <property type="match status" value="1"/>
</dbReference>
<dbReference type="Gene3D" id="2.60.40.1190">
    <property type="match status" value="1"/>
</dbReference>
<dbReference type="GO" id="GO:0016052">
    <property type="term" value="P:carbohydrate catabolic process"/>
    <property type="evidence" value="ECO:0007669"/>
    <property type="project" value="InterPro"/>
</dbReference>
<dbReference type="STRING" id="634436.SAMN05216361_3285"/>
<dbReference type="GO" id="GO:0030246">
    <property type="term" value="F:carbohydrate binding"/>
    <property type="evidence" value="ECO:0007669"/>
    <property type="project" value="InterPro"/>
</dbReference>
<dbReference type="GO" id="GO:0004553">
    <property type="term" value="F:hydrolase activity, hydrolyzing O-glycosyl compounds"/>
    <property type="evidence" value="ECO:0007669"/>
    <property type="project" value="InterPro"/>
</dbReference>
<evidence type="ECO:0000259" key="1">
    <source>
        <dbReference type="Pfam" id="PF06452"/>
    </source>
</evidence>
<evidence type="ECO:0000313" key="2">
    <source>
        <dbReference type="EMBL" id="SHG90543.1"/>
    </source>
</evidence>
<protein>
    <submittedName>
        <fullName evidence="2">Carbohydrate family 9 binding domain-like</fullName>
    </submittedName>
</protein>
<sequence>MLNKTIQKNKIASVTKTVSKWLTKGTVVGALATMPVFAKDIEVTKAASPITIDGVASEAAWQQAEWLPMTELMVGDMPTPEDFSGRYKLLWDNEQLYLMAEIVDDVLWDNHPDPTDKYWDDDCLEIFIDADASGGNHLTSYNAFAYHIALDGNVLDIGPDKGEEQNYVILNDHAKSRWTRSDKAPFAITWEVSIKIFPDTFTEAKPGEPLALSAEQVIGFMLAYCDNDGSVEREHFVGSHAVEAVNGSKNLGYIDASVFGKIVLKP</sequence>
<accession>A0A1M5NNN7</accession>
<dbReference type="Proteomes" id="UP000184520">
    <property type="component" value="Unassembled WGS sequence"/>
</dbReference>
<evidence type="ECO:0000313" key="3">
    <source>
        <dbReference type="Proteomes" id="UP000184520"/>
    </source>
</evidence>